<dbReference type="GO" id="GO:0005829">
    <property type="term" value="C:cytosol"/>
    <property type="evidence" value="ECO:0007669"/>
    <property type="project" value="TreeGrafter"/>
</dbReference>
<dbReference type="Pfam" id="PF00117">
    <property type="entry name" value="GATase"/>
    <property type="match status" value="1"/>
</dbReference>
<dbReference type="PRINTS" id="PR00099">
    <property type="entry name" value="CPSGATASE"/>
</dbReference>
<reference evidence="3 4" key="1">
    <citation type="submission" date="2019-08" db="EMBL/GenBank/DDBJ databases">
        <title>Genome of Phaeodactylibacter luteus.</title>
        <authorList>
            <person name="Bowman J.P."/>
        </authorList>
    </citation>
    <scope>NUCLEOTIDE SEQUENCE [LARGE SCALE GENOMIC DNA]</scope>
    <source>
        <strain evidence="3 4">KCTC 42180</strain>
    </source>
</reference>
<accession>A0A5C6S6A6</accession>
<evidence type="ECO:0000313" key="3">
    <source>
        <dbReference type="EMBL" id="TXB69561.1"/>
    </source>
</evidence>
<dbReference type="GO" id="GO:0004049">
    <property type="term" value="F:anthranilate synthase activity"/>
    <property type="evidence" value="ECO:0007669"/>
    <property type="project" value="TreeGrafter"/>
</dbReference>
<evidence type="ECO:0000256" key="1">
    <source>
        <dbReference type="ARBA" id="ARBA00022962"/>
    </source>
</evidence>
<evidence type="ECO:0000259" key="2">
    <source>
        <dbReference type="Pfam" id="PF00117"/>
    </source>
</evidence>
<protein>
    <submittedName>
        <fullName evidence="3">Aminodeoxychorismate/anthranilate synthase component II</fullName>
    </submittedName>
</protein>
<gene>
    <name evidence="3" type="ORF">FRY97_01755</name>
</gene>
<dbReference type="PANTHER" id="PTHR43418">
    <property type="entry name" value="MULTIFUNCTIONAL TRYPTOPHAN BIOSYNTHESIS PROTEIN-RELATED"/>
    <property type="match status" value="1"/>
</dbReference>
<proteinExistence type="predicted"/>
<comment type="caution">
    <text evidence="3">The sequence shown here is derived from an EMBL/GenBank/DDBJ whole genome shotgun (WGS) entry which is preliminary data.</text>
</comment>
<dbReference type="InterPro" id="IPR006221">
    <property type="entry name" value="TrpG/PapA_dom"/>
</dbReference>
<dbReference type="AlphaFoldDB" id="A0A5C6S6A6"/>
<dbReference type="EMBL" id="VOOR01000002">
    <property type="protein sequence ID" value="TXB69561.1"/>
    <property type="molecule type" value="Genomic_DNA"/>
</dbReference>
<dbReference type="InterPro" id="IPR017926">
    <property type="entry name" value="GATASE"/>
</dbReference>
<dbReference type="PRINTS" id="PR00096">
    <property type="entry name" value="GATASE"/>
</dbReference>
<dbReference type="CDD" id="cd01743">
    <property type="entry name" value="GATase1_Anthranilate_Synthase"/>
    <property type="match status" value="1"/>
</dbReference>
<dbReference type="SUPFAM" id="SSF52317">
    <property type="entry name" value="Class I glutamine amidotransferase-like"/>
    <property type="match status" value="1"/>
</dbReference>
<name>A0A5C6S6A6_9BACT</name>
<dbReference type="InterPro" id="IPR029062">
    <property type="entry name" value="Class_I_gatase-like"/>
</dbReference>
<dbReference type="FunFam" id="3.40.50.880:FF:000003">
    <property type="entry name" value="Anthranilate synthase component II"/>
    <property type="match status" value="1"/>
</dbReference>
<sequence>MKVLVLDNYDSFTFNLVQYIEEILGQPVVVKRNDAITLDQVAEFDAIVLSPGPGLPKDAGIMPALLKQYAPEKPILGVCLGHQAIGEAFGAELHNLAEVYHGLETPILQTVATEALFEGLPNPFHAGRYHSWVVQKESLPACFEVTAVDEEGQIMAMRHREYNVRGVQFHPESIMTPQGREMLQNFFTHCVAPVAV</sequence>
<keyword evidence="4" id="KW-1185">Reference proteome</keyword>
<dbReference type="PRINTS" id="PR00097">
    <property type="entry name" value="ANTSNTHASEII"/>
</dbReference>
<evidence type="ECO:0000313" key="4">
    <source>
        <dbReference type="Proteomes" id="UP000321580"/>
    </source>
</evidence>
<dbReference type="Proteomes" id="UP000321580">
    <property type="component" value="Unassembled WGS sequence"/>
</dbReference>
<dbReference type="PANTHER" id="PTHR43418:SF4">
    <property type="entry name" value="MULTIFUNCTIONAL TRYPTOPHAN BIOSYNTHESIS PROTEIN"/>
    <property type="match status" value="1"/>
</dbReference>
<dbReference type="PROSITE" id="PS51273">
    <property type="entry name" value="GATASE_TYPE_1"/>
    <property type="match status" value="1"/>
</dbReference>
<dbReference type="RefSeq" id="WP_147165693.1">
    <property type="nucleotide sequence ID" value="NZ_VOOR01000002.1"/>
</dbReference>
<dbReference type="Gene3D" id="3.40.50.880">
    <property type="match status" value="1"/>
</dbReference>
<dbReference type="OrthoDB" id="9786812at2"/>
<dbReference type="GO" id="GO:0000162">
    <property type="term" value="P:L-tryptophan biosynthetic process"/>
    <property type="evidence" value="ECO:0007669"/>
    <property type="project" value="TreeGrafter"/>
</dbReference>
<keyword evidence="1" id="KW-0315">Glutamine amidotransferase</keyword>
<feature type="domain" description="Glutamine amidotransferase" evidence="2">
    <location>
        <begin position="4"/>
        <end position="189"/>
    </location>
</feature>
<dbReference type="NCBIfam" id="TIGR00566">
    <property type="entry name" value="trpG_papA"/>
    <property type="match status" value="1"/>
</dbReference>
<organism evidence="3 4">
    <name type="scientific">Phaeodactylibacter luteus</name>
    <dbReference type="NCBI Taxonomy" id="1564516"/>
    <lineage>
        <taxon>Bacteria</taxon>
        <taxon>Pseudomonadati</taxon>
        <taxon>Bacteroidota</taxon>
        <taxon>Saprospiria</taxon>
        <taxon>Saprospirales</taxon>
        <taxon>Haliscomenobacteraceae</taxon>
        <taxon>Phaeodactylibacter</taxon>
    </lineage>
</organism>
<dbReference type="InterPro" id="IPR050472">
    <property type="entry name" value="Anth_synth/Amidotransfase"/>
</dbReference>